<dbReference type="STRING" id="446468.Ndas_1655"/>
<keyword evidence="4 6" id="KW-1133">Transmembrane helix</keyword>
<dbReference type="KEGG" id="nda:Ndas_1655"/>
<comment type="subcellular location">
    <subcellularLocation>
        <location evidence="6">Cell membrane</location>
        <topology evidence="6">Multi-pass membrane protein</topology>
    </subcellularLocation>
    <subcellularLocation>
        <location evidence="1">Membrane</location>
        <topology evidence="1">Multi-pass membrane protein</topology>
    </subcellularLocation>
</comment>
<feature type="transmembrane region" description="Helical" evidence="6">
    <location>
        <begin position="20"/>
        <end position="39"/>
    </location>
</feature>
<evidence type="ECO:0000256" key="1">
    <source>
        <dbReference type="ARBA" id="ARBA00004141"/>
    </source>
</evidence>
<evidence type="ECO:0000313" key="8">
    <source>
        <dbReference type="Proteomes" id="UP000002219"/>
    </source>
</evidence>
<dbReference type="GO" id="GO:0005886">
    <property type="term" value="C:plasma membrane"/>
    <property type="evidence" value="ECO:0007669"/>
    <property type="project" value="UniProtKB-SubCell"/>
</dbReference>
<feature type="transmembrane region" description="Helical" evidence="6">
    <location>
        <begin position="209"/>
        <end position="229"/>
    </location>
</feature>
<name>D7B4P4_NOCDD</name>
<feature type="transmembrane region" description="Helical" evidence="6">
    <location>
        <begin position="74"/>
        <end position="94"/>
    </location>
</feature>
<dbReference type="PANTHER" id="PTHR43701:SF2">
    <property type="entry name" value="MEMBRANE TRANSPORTER PROTEIN YJNA-RELATED"/>
    <property type="match status" value="1"/>
</dbReference>
<comment type="similarity">
    <text evidence="2 6">Belongs to the 4-toluene sulfonate uptake permease (TSUP) (TC 2.A.102) family.</text>
</comment>
<evidence type="ECO:0000313" key="7">
    <source>
        <dbReference type="EMBL" id="ADH67084.1"/>
    </source>
</evidence>
<accession>D7B4P4</accession>
<feature type="transmembrane region" description="Helical" evidence="6">
    <location>
        <begin position="106"/>
        <end position="128"/>
    </location>
</feature>
<keyword evidence="3 6" id="KW-0812">Transmembrane</keyword>
<evidence type="ECO:0000256" key="6">
    <source>
        <dbReference type="RuleBase" id="RU363041"/>
    </source>
</evidence>
<dbReference type="AlphaFoldDB" id="D7B4P4"/>
<dbReference type="PANTHER" id="PTHR43701">
    <property type="entry name" value="MEMBRANE TRANSPORTER PROTEIN MJ0441-RELATED"/>
    <property type="match status" value="1"/>
</dbReference>
<keyword evidence="8" id="KW-1185">Reference proteome</keyword>
<feature type="transmembrane region" description="Helical" evidence="6">
    <location>
        <begin position="273"/>
        <end position="291"/>
    </location>
</feature>
<reference evidence="7 8" key="1">
    <citation type="journal article" date="2010" name="Stand. Genomic Sci.">
        <title>Complete genome sequence of Nocardiopsis dassonvillei type strain (IMRU 509).</title>
        <authorList>
            <person name="Sun H."/>
            <person name="Lapidus A."/>
            <person name="Nolan M."/>
            <person name="Lucas S."/>
            <person name="Del Rio T.G."/>
            <person name="Tice H."/>
            <person name="Cheng J.F."/>
            <person name="Tapia R."/>
            <person name="Han C."/>
            <person name="Goodwin L."/>
            <person name="Pitluck S."/>
            <person name="Pagani I."/>
            <person name="Ivanova N."/>
            <person name="Mavromatis K."/>
            <person name="Mikhailova N."/>
            <person name="Pati A."/>
            <person name="Chen A."/>
            <person name="Palaniappan K."/>
            <person name="Land M."/>
            <person name="Hauser L."/>
            <person name="Chang Y.J."/>
            <person name="Jeffries C.D."/>
            <person name="Djao O.D."/>
            <person name="Rohde M."/>
            <person name="Sikorski J."/>
            <person name="Goker M."/>
            <person name="Woyke T."/>
            <person name="Bristow J."/>
            <person name="Eisen J.A."/>
            <person name="Markowitz V."/>
            <person name="Hugenholtz P."/>
            <person name="Kyrpides N.C."/>
            <person name="Klenk H.P."/>
        </authorList>
    </citation>
    <scope>NUCLEOTIDE SEQUENCE [LARGE SCALE GENOMIC DNA]</scope>
    <source>
        <strain evidence="8">ATCC 23218 / DSM 43111 / CIP 107115 / JCM 7437 / KCTC 9190 / NBRC 14626 / NCTC 10488 / NRRL B-5397 / IMRU 509</strain>
    </source>
</reference>
<sequence length="292" mass="30031">MLSAARRTVAFFRKRANHCLPNVVRVLTFVLPLLALGLLTGVTTVLFGFGGGFVVVPVVYYVTRAQADPGVDPMAVAVATATAVMVVNALSATLSQRRAGRLRRDYVWPLAAYIGVGAVLGSLVATVVGGGAQRVLFIAYIAVTLLDTLLRKGFLTHDPDAEPRLLGRRTTTAGGVAIGAVTSFLGVGGSVMTVPLLRRRGLPMGEATAMANPLSLPVAVAGTAVYALFGEGGGAGPGHLGSVDLVAGALLLAGSLPAIAVTRRLVGRVPDRVHAVSYVVLLAVVLAAFLFV</sequence>
<evidence type="ECO:0000256" key="3">
    <source>
        <dbReference type="ARBA" id="ARBA00022692"/>
    </source>
</evidence>
<feature type="transmembrane region" description="Helical" evidence="6">
    <location>
        <begin position="241"/>
        <end position="261"/>
    </location>
</feature>
<evidence type="ECO:0000256" key="5">
    <source>
        <dbReference type="ARBA" id="ARBA00023136"/>
    </source>
</evidence>
<dbReference type="Pfam" id="PF01925">
    <property type="entry name" value="TauE"/>
    <property type="match status" value="1"/>
</dbReference>
<dbReference type="InterPro" id="IPR002781">
    <property type="entry name" value="TM_pro_TauE-like"/>
</dbReference>
<dbReference type="eggNOG" id="COG0730">
    <property type="taxonomic scope" value="Bacteria"/>
</dbReference>
<dbReference type="EMBL" id="CP002040">
    <property type="protein sequence ID" value="ADH67084.1"/>
    <property type="molecule type" value="Genomic_DNA"/>
</dbReference>
<dbReference type="InterPro" id="IPR051598">
    <property type="entry name" value="TSUP/Inactive_protease-like"/>
</dbReference>
<gene>
    <name evidence="7" type="ordered locus">Ndas_1655</name>
</gene>
<evidence type="ECO:0000256" key="2">
    <source>
        <dbReference type="ARBA" id="ARBA00009142"/>
    </source>
</evidence>
<proteinExistence type="inferred from homology"/>
<feature type="transmembrane region" description="Helical" evidence="6">
    <location>
        <begin position="174"/>
        <end position="197"/>
    </location>
</feature>
<keyword evidence="5 6" id="KW-0472">Membrane</keyword>
<evidence type="ECO:0000256" key="4">
    <source>
        <dbReference type="ARBA" id="ARBA00022989"/>
    </source>
</evidence>
<organism evidence="7 8">
    <name type="scientific">Nocardiopsis dassonvillei (strain ATCC 23218 / DSM 43111 / CIP 107115 / JCM 7437 / KCTC 9190 / NBRC 14626 / NCTC 10488 / NRRL B-5397 / IMRU 509)</name>
    <name type="common">Actinomadura dassonvillei</name>
    <dbReference type="NCBI Taxonomy" id="446468"/>
    <lineage>
        <taxon>Bacteria</taxon>
        <taxon>Bacillati</taxon>
        <taxon>Actinomycetota</taxon>
        <taxon>Actinomycetes</taxon>
        <taxon>Streptosporangiales</taxon>
        <taxon>Nocardiopsidaceae</taxon>
        <taxon>Nocardiopsis</taxon>
    </lineage>
</organism>
<protein>
    <recommendedName>
        <fullName evidence="6">Probable membrane transporter protein</fullName>
    </recommendedName>
</protein>
<keyword evidence="6" id="KW-1003">Cell membrane</keyword>
<dbReference type="HOGENOM" id="CLU_045498_6_1_11"/>
<dbReference type="Proteomes" id="UP000002219">
    <property type="component" value="Chromosome 1"/>
</dbReference>